<proteinExistence type="predicted"/>
<gene>
    <name evidence="6" type="ORF">JOC83_003964</name>
</gene>
<feature type="domain" description="Methyl-accepting transducer" evidence="5">
    <location>
        <begin position="210"/>
        <end position="460"/>
    </location>
</feature>
<dbReference type="PROSITE" id="PS50111">
    <property type="entry name" value="CHEMOTAXIS_TRANSDUC_2"/>
    <property type="match status" value="1"/>
</dbReference>
<evidence type="ECO:0000313" key="6">
    <source>
        <dbReference type="EMBL" id="MBM7705055.1"/>
    </source>
</evidence>
<accession>A0ABS2QZZ1</accession>
<evidence type="ECO:0000256" key="4">
    <source>
        <dbReference type="SAM" id="Phobius"/>
    </source>
</evidence>
<feature type="transmembrane region" description="Helical" evidence="4">
    <location>
        <begin position="113"/>
        <end position="132"/>
    </location>
</feature>
<keyword evidence="1 2" id="KW-0807">Transducer</keyword>
<keyword evidence="4" id="KW-0472">Membrane</keyword>
<dbReference type="PANTHER" id="PTHR32089">
    <property type="entry name" value="METHYL-ACCEPTING CHEMOTAXIS PROTEIN MCPB"/>
    <property type="match status" value="1"/>
</dbReference>
<feature type="transmembrane region" description="Helical" evidence="4">
    <location>
        <begin position="76"/>
        <end position="107"/>
    </location>
</feature>
<dbReference type="PANTHER" id="PTHR32089:SF112">
    <property type="entry name" value="LYSOZYME-LIKE PROTEIN-RELATED"/>
    <property type="match status" value="1"/>
</dbReference>
<dbReference type="InterPro" id="IPR004089">
    <property type="entry name" value="MCPsignal_dom"/>
</dbReference>
<dbReference type="EMBL" id="JAFBFC010000013">
    <property type="protein sequence ID" value="MBM7705055.1"/>
    <property type="molecule type" value="Genomic_DNA"/>
</dbReference>
<evidence type="ECO:0000313" key="7">
    <source>
        <dbReference type="Proteomes" id="UP000809829"/>
    </source>
</evidence>
<dbReference type="Gene3D" id="1.10.287.950">
    <property type="entry name" value="Methyl-accepting chemotaxis protein"/>
    <property type="match status" value="1"/>
</dbReference>
<feature type="transmembrane region" description="Helical" evidence="4">
    <location>
        <begin position="44"/>
        <end position="64"/>
    </location>
</feature>
<protein>
    <submittedName>
        <fullName evidence="6">Methyl-accepting chemotaxis protein</fullName>
    </submittedName>
</protein>
<dbReference type="SMART" id="SM00283">
    <property type="entry name" value="MA"/>
    <property type="match status" value="1"/>
</dbReference>
<keyword evidence="4" id="KW-1133">Transmembrane helix</keyword>
<dbReference type="SUPFAM" id="SSF58104">
    <property type="entry name" value="Methyl-accepting chemotaxis protein (MCP) signaling domain"/>
    <property type="match status" value="1"/>
</dbReference>
<dbReference type="Proteomes" id="UP000809829">
    <property type="component" value="Unassembled WGS sequence"/>
</dbReference>
<keyword evidence="4" id="KW-0812">Transmembrane</keyword>
<evidence type="ECO:0000256" key="3">
    <source>
        <dbReference type="SAM" id="Coils"/>
    </source>
</evidence>
<comment type="caution">
    <text evidence="6">The sequence shown here is derived from an EMBL/GenBank/DDBJ whole genome shotgun (WGS) entry which is preliminary data.</text>
</comment>
<sequence length="492" mass="54950">MMTVQEMIVQDRKKKNLLMFAAFSISLVLALVKSITSKEMSTISLFSTEIVVFTAIYLITTKVVKKEMLFPYISVVLVNGFTMVGVFFAGGGWTIVMVTFFLAAFAVVHFHKIIFLIGYGLGFVTILLNLMLGTKEAASIQGNAPTIFLTYVLTGFILIVLIHLNEKQSEQVRKLFQQAEENATNQQQQKERLQASMFDLLQGVSDVNAQIQHHLTAQSEMKDSINEVAGGSAEQSEQISTISHNATTSYDFMTKLSKRMKELKMQAEKTQQLTLQGEEKVRLFNQDVKEIQTFITDLNQTFYELSLKVKETNSFSDSIKQISEQTNLLALNASIEAARAGEAGRGFSVVAEEIRKLAEMTNVTAESITRNLIQVNQNNVATMEKMQTSEQKITSMLHSSTEVVDYFGELKTMIEKVSVNFEQSEQASDQVVRNSQHVEKSTAELAAIIEQSTAGLEEMSATVETLTSDSKRIAEIMEQTAEKANEIMRTYG</sequence>
<evidence type="ECO:0000256" key="1">
    <source>
        <dbReference type="ARBA" id="ARBA00023224"/>
    </source>
</evidence>
<feature type="transmembrane region" description="Helical" evidence="4">
    <location>
        <begin position="144"/>
        <end position="164"/>
    </location>
</feature>
<keyword evidence="7" id="KW-1185">Reference proteome</keyword>
<feature type="coiled-coil region" evidence="3">
    <location>
        <begin position="169"/>
        <end position="196"/>
    </location>
</feature>
<reference evidence="6 7" key="1">
    <citation type="submission" date="2021-01" db="EMBL/GenBank/DDBJ databases">
        <title>Genomic Encyclopedia of Type Strains, Phase IV (KMG-IV): sequencing the most valuable type-strain genomes for metagenomic binning, comparative biology and taxonomic classification.</title>
        <authorList>
            <person name="Goeker M."/>
        </authorList>
    </citation>
    <scope>NUCLEOTIDE SEQUENCE [LARGE SCALE GENOMIC DNA]</scope>
    <source>
        <strain evidence="6 7">DSM 104297</strain>
    </source>
</reference>
<organism evidence="6 7">
    <name type="scientific">Priestia iocasae</name>
    <dbReference type="NCBI Taxonomy" id="2291674"/>
    <lineage>
        <taxon>Bacteria</taxon>
        <taxon>Bacillati</taxon>
        <taxon>Bacillota</taxon>
        <taxon>Bacilli</taxon>
        <taxon>Bacillales</taxon>
        <taxon>Bacillaceae</taxon>
        <taxon>Priestia</taxon>
    </lineage>
</organism>
<keyword evidence="3" id="KW-0175">Coiled coil</keyword>
<name>A0ABS2QZZ1_9BACI</name>
<evidence type="ECO:0000256" key="2">
    <source>
        <dbReference type="PROSITE-ProRule" id="PRU00284"/>
    </source>
</evidence>
<evidence type="ECO:0000259" key="5">
    <source>
        <dbReference type="PROSITE" id="PS50111"/>
    </source>
</evidence>
<dbReference type="Pfam" id="PF00015">
    <property type="entry name" value="MCPsignal"/>
    <property type="match status" value="1"/>
</dbReference>